<keyword evidence="1 4" id="KW-0663">Pyridoxal phosphate</keyword>
<evidence type="ECO:0000256" key="4">
    <source>
        <dbReference type="PIRSR" id="PIRSR000390-2"/>
    </source>
</evidence>
<evidence type="ECO:0000256" key="2">
    <source>
        <dbReference type="ARBA" id="ARBA00037999"/>
    </source>
</evidence>
<evidence type="ECO:0000256" key="3">
    <source>
        <dbReference type="PIRSR" id="PIRSR000390-1"/>
    </source>
</evidence>
<comment type="similarity">
    <text evidence="2 5">Belongs to the DegT/DnrJ/EryC1 family.</text>
</comment>
<dbReference type="GO" id="GO:0000271">
    <property type="term" value="P:polysaccharide biosynthetic process"/>
    <property type="evidence" value="ECO:0007669"/>
    <property type="project" value="TreeGrafter"/>
</dbReference>
<reference evidence="6 7" key="1">
    <citation type="submission" date="2017-02" db="EMBL/GenBank/DDBJ databases">
        <authorList>
            <person name="Peterson S.W."/>
        </authorList>
    </citation>
    <scope>NUCLEOTIDE SEQUENCE [LARGE SCALE GENOMIC DNA]</scope>
    <source>
        <strain evidence="6 7">DSM 18034</strain>
    </source>
</reference>
<evidence type="ECO:0000313" key="6">
    <source>
        <dbReference type="EMBL" id="SKA66724.1"/>
    </source>
</evidence>
<dbReference type="GO" id="GO:0030170">
    <property type="term" value="F:pyridoxal phosphate binding"/>
    <property type="evidence" value="ECO:0007669"/>
    <property type="project" value="TreeGrafter"/>
</dbReference>
<dbReference type="GO" id="GO:0008483">
    <property type="term" value="F:transaminase activity"/>
    <property type="evidence" value="ECO:0007669"/>
    <property type="project" value="TreeGrafter"/>
</dbReference>
<gene>
    <name evidence="6" type="ORF">SAMN02745702_00655</name>
</gene>
<feature type="active site" description="Proton acceptor" evidence="3">
    <location>
        <position position="186"/>
    </location>
</feature>
<dbReference type="PIRSF" id="PIRSF000390">
    <property type="entry name" value="PLP_StrS"/>
    <property type="match status" value="1"/>
</dbReference>
<dbReference type="Pfam" id="PF01041">
    <property type="entry name" value="DegT_DnrJ_EryC1"/>
    <property type="match status" value="1"/>
</dbReference>
<dbReference type="CDD" id="cd00616">
    <property type="entry name" value="AHBA_syn"/>
    <property type="match status" value="1"/>
</dbReference>
<accession>A0A1T4VP28</accession>
<dbReference type="Proteomes" id="UP000189733">
    <property type="component" value="Unassembled WGS sequence"/>
</dbReference>
<dbReference type="Gene3D" id="3.40.640.10">
    <property type="entry name" value="Type I PLP-dependent aspartate aminotransferase-like (Major domain)"/>
    <property type="match status" value="1"/>
</dbReference>
<dbReference type="EMBL" id="FUYA01000002">
    <property type="protein sequence ID" value="SKA66724.1"/>
    <property type="molecule type" value="Genomic_DNA"/>
</dbReference>
<sequence length="373" mass="40933">MGIPFNSLKTQLAPYHTEFRQAFEDILDRGWFLMGPEVDAFETEFAAWLSLKHAVTVGNGTDGLILALRALKLKKGDEVILPSHTALPCYHAVLAAGATPVFAEIEEAYYTLSPASVERMITPRTKAVMAVHLYGQCCDLGPLRELCSSHKIPLLEDCAQSHGAVYNGAKAGQTGDIAAFSFYPTKNLGALGDGGAVVCNSDDLAEHLRLLKQYGEAHRYESVTPGLNSRMDEMQAAFLRIRLQHLADETAKRQAIAKAYTETLSDCPQVTPPAVRKGCEHVYHLYVIRAERRDELMAALKEQGIGTAIHYPIPGHRQTLFANGETPFSADDLSITERIAGEILSLPMYPGLEESEIHTVCNAIRAFYGKSSR</sequence>
<protein>
    <submittedName>
        <fullName evidence="6">dTDP-4-amino-4,6-dideoxygalactose transaminase</fullName>
    </submittedName>
</protein>
<dbReference type="InterPro" id="IPR015421">
    <property type="entry name" value="PyrdxlP-dep_Trfase_major"/>
</dbReference>
<name>A0A1T4VP28_9BACT</name>
<dbReference type="InterPro" id="IPR000653">
    <property type="entry name" value="DegT/StrS_aminotransferase"/>
</dbReference>
<dbReference type="InterPro" id="IPR015422">
    <property type="entry name" value="PyrdxlP-dep_Trfase_small"/>
</dbReference>
<proteinExistence type="inferred from homology"/>
<dbReference type="PANTHER" id="PTHR30244">
    <property type="entry name" value="TRANSAMINASE"/>
    <property type="match status" value="1"/>
</dbReference>
<keyword evidence="7" id="KW-1185">Reference proteome</keyword>
<dbReference type="STRING" id="1121442.SAMN02745702_00655"/>
<evidence type="ECO:0000313" key="7">
    <source>
        <dbReference type="Proteomes" id="UP000189733"/>
    </source>
</evidence>
<dbReference type="InterPro" id="IPR015424">
    <property type="entry name" value="PyrdxlP-dep_Trfase"/>
</dbReference>
<dbReference type="SUPFAM" id="SSF53383">
    <property type="entry name" value="PLP-dependent transferases"/>
    <property type="match status" value="1"/>
</dbReference>
<evidence type="ECO:0000256" key="1">
    <source>
        <dbReference type="ARBA" id="ARBA00022898"/>
    </source>
</evidence>
<dbReference type="RefSeq" id="WP_078683971.1">
    <property type="nucleotide sequence ID" value="NZ_FUYA01000002.1"/>
</dbReference>
<evidence type="ECO:0000256" key="5">
    <source>
        <dbReference type="RuleBase" id="RU004508"/>
    </source>
</evidence>
<dbReference type="OrthoDB" id="9766188at2"/>
<dbReference type="PANTHER" id="PTHR30244:SF36">
    <property type="entry name" value="3-OXO-GLUCOSE-6-PHOSPHATE:GLUTAMATE AMINOTRANSFERASE"/>
    <property type="match status" value="1"/>
</dbReference>
<dbReference type="Gene3D" id="3.90.1150.10">
    <property type="entry name" value="Aspartate Aminotransferase, domain 1"/>
    <property type="match status" value="1"/>
</dbReference>
<feature type="modified residue" description="N6-(pyridoxal phosphate)lysine" evidence="4">
    <location>
        <position position="186"/>
    </location>
</feature>
<organism evidence="6 7">
    <name type="scientific">Desulfobaculum bizertense DSM 18034</name>
    <dbReference type="NCBI Taxonomy" id="1121442"/>
    <lineage>
        <taxon>Bacteria</taxon>
        <taxon>Pseudomonadati</taxon>
        <taxon>Thermodesulfobacteriota</taxon>
        <taxon>Desulfovibrionia</taxon>
        <taxon>Desulfovibrionales</taxon>
        <taxon>Desulfovibrionaceae</taxon>
        <taxon>Desulfobaculum</taxon>
    </lineage>
</organism>
<dbReference type="AlphaFoldDB" id="A0A1T4VP28"/>